<keyword evidence="11" id="KW-1185">Reference proteome</keyword>
<accession>A0A2X3W8H0</accession>
<protein>
    <submittedName>
        <fullName evidence="10">Oleoyl-acyl carrier protein thioesterase</fullName>
    </submittedName>
</protein>
<dbReference type="Pfam" id="PF20791">
    <property type="entry name" value="Acyl-ACP_TE_C"/>
    <property type="match status" value="1"/>
</dbReference>
<dbReference type="GO" id="GO:0000036">
    <property type="term" value="F:acyl carrier activity"/>
    <property type="evidence" value="ECO:0007669"/>
    <property type="project" value="TreeGrafter"/>
</dbReference>
<evidence type="ECO:0000256" key="2">
    <source>
        <dbReference type="ARBA" id="ARBA00022516"/>
    </source>
</evidence>
<dbReference type="SUPFAM" id="SSF54637">
    <property type="entry name" value="Thioesterase/thiol ester dehydrase-isomerase"/>
    <property type="match status" value="2"/>
</dbReference>
<evidence type="ECO:0000256" key="5">
    <source>
        <dbReference type="ARBA" id="ARBA00022946"/>
    </source>
</evidence>
<evidence type="ECO:0000256" key="4">
    <source>
        <dbReference type="ARBA" id="ARBA00022832"/>
    </source>
</evidence>
<evidence type="ECO:0000256" key="7">
    <source>
        <dbReference type="ARBA" id="ARBA00023160"/>
    </source>
</evidence>
<dbReference type="RefSeq" id="WP_018029615.1">
    <property type="nucleotide sequence ID" value="NZ_CAMCCF010000006.1"/>
</dbReference>
<keyword evidence="3" id="KW-0378">Hydrolase</keyword>
<feature type="domain" description="Acyl-ACP thioesterase-like C-terminal" evidence="9">
    <location>
        <begin position="147"/>
        <end position="240"/>
    </location>
</feature>
<reference evidence="10 11" key="1">
    <citation type="submission" date="2018-06" db="EMBL/GenBank/DDBJ databases">
        <authorList>
            <consortium name="Pathogen Informatics"/>
            <person name="Doyle S."/>
        </authorList>
    </citation>
    <scope>NUCLEOTIDE SEQUENCE [LARGE SCALE GENOMIC DNA]</scope>
    <source>
        <strain evidence="10 11">NCTC12278</strain>
    </source>
</reference>
<comment type="similarity">
    <text evidence="1">Belongs to the acyl-ACP thioesterase family.</text>
</comment>
<evidence type="ECO:0000259" key="9">
    <source>
        <dbReference type="Pfam" id="PF20791"/>
    </source>
</evidence>
<dbReference type="Pfam" id="PF01643">
    <property type="entry name" value="Acyl-ACP_TE"/>
    <property type="match status" value="1"/>
</dbReference>
<dbReference type="InterPro" id="IPR049427">
    <property type="entry name" value="Acyl-ACP_TE_C"/>
</dbReference>
<keyword evidence="7" id="KW-0275">Fatty acid biosynthesis</keyword>
<dbReference type="InterPro" id="IPR002864">
    <property type="entry name" value="Acyl-ACP_thioesterase_NHD"/>
</dbReference>
<evidence type="ECO:0000259" key="8">
    <source>
        <dbReference type="Pfam" id="PF01643"/>
    </source>
</evidence>
<name>A0A2X3W8H0_9STRE</name>
<dbReference type="GO" id="GO:0016297">
    <property type="term" value="F:fatty acyl-[ACP] hydrolase activity"/>
    <property type="evidence" value="ECO:0007669"/>
    <property type="project" value="InterPro"/>
</dbReference>
<dbReference type="KEGG" id="sfer:NCTC12278_00756"/>
<organism evidence="10 11">
    <name type="scientific">Streptococcus ferus</name>
    <dbReference type="NCBI Taxonomy" id="1345"/>
    <lineage>
        <taxon>Bacteria</taxon>
        <taxon>Bacillati</taxon>
        <taxon>Bacillota</taxon>
        <taxon>Bacilli</taxon>
        <taxon>Lactobacillales</taxon>
        <taxon>Streptococcaceae</taxon>
        <taxon>Streptococcus</taxon>
    </lineage>
</organism>
<sequence length="242" mass="28645">MGKKYKTTYQIPFYESDINQNVKLPHILSVALQVSGMQSLELGMSDEKIFKDYHLVWVITDYEIEIERLPRYAETVTIETEALSYNRYFCYRSFAIYSQEGQKIMTILSTFVLLDYDSRKVHEVVEAIIRPYASEKIKKINRGPKYHKLADPQETLYHVRYFDLDLNGHVNNSRYIEWMYDVLELDFLKTHIPRKISLKYVKEVHHGKDVLSRLEQSGLTTRHEIVSQGQLNAQASIEWRRL</sequence>
<dbReference type="PANTHER" id="PTHR31727:SF6">
    <property type="entry name" value="OLEOYL-ACYL CARRIER PROTEIN THIOESTERASE 1, CHLOROPLASTIC"/>
    <property type="match status" value="1"/>
</dbReference>
<evidence type="ECO:0000313" key="11">
    <source>
        <dbReference type="Proteomes" id="UP000249495"/>
    </source>
</evidence>
<feature type="domain" description="Acyl-ACP thioesterase N-terminal hotdog" evidence="8">
    <location>
        <begin position="2"/>
        <end position="132"/>
    </location>
</feature>
<dbReference type="CDD" id="cd00586">
    <property type="entry name" value="4HBT"/>
    <property type="match status" value="2"/>
</dbReference>
<keyword evidence="2" id="KW-0444">Lipid biosynthesis</keyword>
<dbReference type="Proteomes" id="UP000249495">
    <property type="component" value="Chromosome 1"/>
</dbReference>
<proteinExistence type="inferred from homology"/>
<keyword evidence="6" id="KW-0443">Lipid metabolism</keyword>
<dbReference type="STRING" id="1123303.GCA_000372425_00287"/>
<keyword evidence="4" id="KW-0276">Fatty acid metabolism</keyword>
<dbReference type="InterPro" id="IPR029069">
    <property type="entry name" value="HotDog_dom_sf"/>
</dbReference>
<dbReference type="InterPro" id="IPR045023">
    <property type="entry name" value="FATA/B"/>
</dbReference>
<dbReference type="OrthoDB" id="9801517at2"/>
<keyword evidence="5" id="KW-0809">Transit peptide</keyword>
<evidence type="ECO:0000256" key="6">
    <source>
        <dbReference type="ARBA" id="ARBA00023098"/>
    </source>
</evidence>
<dbReference type="Gene3D" id="3.10.129.10">
    <property type="entry name" value="Hotdog Thioesterase"/>
    <property type="match status" value="1"/>
</dbReference>
<dbReference type="PANTHER" id="PTHR31727">
    <property type="entry name" value="OLEOYL-ACYL CARRIER PROTEIN THIOESTERASE 1, CHLOROPLASTIC"/>
    <property type="match status" value="1"/>
</dbReference>
<evidence type="ECO:0000256" key="3">
    <source>
        <dbReference type="ARBA" id="ARBA00022801"/>
    </source>
</evidence>
<evidence type="ECO:0000256" key="1">
    <source>
        <dbReference type="ARBA" id="ARBA00006500"/>
    </source>
</evidence>
<dbReference type="AlphaFoldDB" id="A0A2X3W8H0"/>
<gene>
    <name evidence="10" type="ORF">NCTC12278_00756</name>
</gene>
<evidence type="ECO:0000313" key="10">
    <source>
        <dbReference type="EMBL" id="SQF40133.1"/>
    </source>
</evidence>
<dbReference type="EMBL" id="LS483343">
    <property type="protein sequence ID" value="SQF40133.1"/>
    <property type="molecule type" value="Genomic_DNA"/>
</dbReference>